<dbReference type="InterPro" id="IPR002347">
    <property type="entry name" value="SDR_fam"/>
</dbReference>
<keyword evidence="5" id="KW-1185">Reference proteome</keyword>
<dbReference type="InterPro" id="IPR020904">
    <property type="entry name" value="Sc_DH/Rdtase_CS"/>
</dbReference>
<evidence type="ECO:0000256" key="2">
    <source>
        <dbReference type="ARBA" id="ARBA00023002"/>
    </source>
</evidence>
<evidence type="ECO:0000256" key="3">
    <source>
        <dbReference type="SAM" id="MobiDB-lite"/>
    </source>
</evidence>
<organism evidence="4 5">
    <name type="scientific">Dietzia cercidiphylli</name>
    <dbReference type="NCBI Taxonomy" id="498199"/>
    <lineage>
        <taxon>Bacteria</taxon>
        <taxon>Bacillati</taxon>
        <taxon>Actinomycetota</taxon>
        <taxon>Actinomycetes</taxon>
        <taxon>Mycobacteriales</taxon>
        <taxon>Dietziaceae</taxon>
        <taxon>Dietzia</taxon>
    </lineage>
</organism>
<name>A0ABN2IT52_9ACTN</name>
<dbReference type="PANTHER" id="PTHR44196">
    <property type="entry name" value="DEHYDROGENASE/REDUCTASE SDR FAMILY MEMBER 7B"/>
    <property type="match status" value="1"/>
</dbReference>
<dbReference type="Pfam" id="PF00106">
    <property type="entry name" value="adh_short"/>
    <property type="match status" value="1"/>
</dbReference>
<gene>
    <name evidence="4" type="ORF">GCM10009831_20680</name>
</gene>
<comment type="caution">
    <text evidence="4">The sequence shown here is derived from an EMBL/GenBank/DDBJ whole genome shotgun (WGS) entry which is preliminary data.</text>
</comment>
<dbReference type="PROSITE" id="PS00061">
    <property type="entry name" value="ADH_SHORT"/>
    <property type="match status" value="1"/>
</dbReference>
<sequence>MRPGRGRATNGRRGAGRGRSRSGTPGFAGRSAIVTGGGSGIGAALARALVAAGAHVVVTDIDPVAARRVAEEITPGATVTGTARSEALDVTDARAVSDLVGEVVAEHGGLDLMFANAGITWGGDTEQLTLGQWDAIVDVNIRGVVHCVHAAYPEMIRRGTGSLVLTASMGGLCPAGLITSYAMTKHAVVGLGLSLRAEAAGHGVGVTVVCPAAVDTAILDKGELDGFDGRHYYLEGQGVREPLDPDLLAESVLRGVLGNRALVIEPARARATWRLQRLSPALMDTMLTRYVRATRRRRDEGPAGA</sequence>
<dbReference type="PANTHER" id="PTHR44196:SF1">
    <property type="entry name" value="DEHYDROGENASE_REDUCTASE SDR FAMILY MEMBER 7B"/>
    <property type="match status" value="1"/>
</dbReference>
<keyword evidence="2" id="KW-0560">Oxidoreductase</keyword>
<dbReference type="InterPro" id="IPR036291">
    <property type="entry name" value="NAD(P)-bd_dom_sf"/>
</dbReference>
<evidence type="ECO:0000313" key="4">
    <source>
        <dbReference type="EMBL" id="GAA1710961.1"/>
    </source>
</evidence>
<feature type="compositionally biased region" description="Low complexity" evidence="3">
    <location>
        <begin position="1"/>
        <end position="12"/>
    </location>
</feature>
<dbReference type="Gene3D" id="3.40.50.720">
    <property type="entry name" value="NAD(P)-binding Rossmann-like Domain"/>
    <property type="match status" value="1"/>
</dbReference>
<evidence type="ECO:0000256" key="1">
    <source>
        <dbReference type="ARBA" id="ARBA00006484"/>
    </source>
</evidence>
<accession>A0ABN2IT52</accession>
<evidence type="ECO:0000313" key="5">
    <source>
        <dbReference type="Proteomes" id="UP001500383"/>
    </source>
</evidence>
<proteinExistence type="inferred from homology"/>
<feature type="region of interest" description="Disordered" evidence="3">
    <location>
        <begin position="1"/>
        <end position="31"/>
    </location>
</feature>
<dbReference type="EMBL" id="BAAAQG010000009">
    <property type="protein sequence ID" value="GAA1710961.1"/>
    <property type="molecule type" value="Genomic_DNA"/>
</dbReference>
<dbReference type="Proteomes" id="UP001500383">
    <property type="component" value="Unassembled WGS sequence"/>
</dbReference>
<comment type="similarity">
    <text evidence="1">Belongs to the short-chain dehydrogenases/reductases (SDR) family.</text>
</comment>
<dbReference type="CDD" id="cd05233">
    <property type="entry name" value="SDR_c"/>
    <property type="match status" value="1"/>
</dbReference>
<dbReference type="PRINTS" id="PR00081">
    <property type="entry name" value="GDHRDH"/>
</dbReference>
<dbReference type="SUPFAM" id="SSF51735">
    <property type="entry name" value="NAD(P)-binding Rossmann-fold domains"/>
    <property type="match status" value="1"/>
</dbReference>
<protein>
    <submittedName>
        <fullName evidence="4">SDR family oxidoreductase</fullName>
    </submittedName>
</protein>
<reference evidence="4 5" key="1">
    <citation type="journal article" date="2019" name="Int. J. Syst. Evol. Microbiol.">
        <title>The Global Catalogue of Microorganisms (GCM) 10K type strain sequencing project: providing services to taxonomists for standard genome sequencing and annotation.</title>
        <authorList>
            <consortium name="The Broad Institute Genomics Platform"/>
            <consortium name="The Broad Institute Genome Sequencing Center for Infectious Disease"/>
            <person name="Wu L."/>
            <person name="Ma J."/>
        </authorList>
    </citation>
    <scope>NUCLEOTIDE SEQUENCE [LARGE SCALE GENOMIC DNA]</scope>
    <source>
        <strain evidence="4 5">JCM 16002</strain>
    </source>
</reference>